<protein>
    <submittedName>
        <fullName evidence="1">Uncharacterized protein</fullName>
    </submittedName>
</protein>
<reference evidence="2" key="1">
    <citation type="submission" date="2017-06" db="EMBL/GenBank/DDBJ databases">
        <authorList>
            <person name="Varghese N."/>
            <person name="Submissions S."/>
        </authorList>
    </citation>
    <scope>NUCLEOTIDE SEQUENCE [LARGE SCALE GENOMIC DNA]</scope>
    <source>
        <strain evidence="2">DSM 22348</strain>
    </source>
</reference>
<organism evidence="1 2">
    <name type="scientific">Pseudomonas japonica</name>
    <dbReference type="NCBI Taxonomy" id="256466"/>
    <lineage>
        <taxon>Bacteria</taxon>
        <taxon>Pseudomonadati</taxon>
        <taxon>Pseudomonadota</taxon>
        <taxon>Gammaproteobacteria</taxon>
        <taxon>Pseudomonadales</taxon>
        <taxon>Pseudomonadaceae</taxon>
        <taxon>Pseudomonas</taxon>
    </lineage>
</organism>
<dbReference type="Proteomes" id="UP000198407">
    <property type="component" value="Unassembled WGS sequence"/>
</dbReference>
<name>A0A239HYN7_9PSED</name>
<accession>A0A239HYN7</accession>
<keyword evidence="2" id="KW-1185">Reference proteome</keyword>
<dbReference type="EMBL" id="FZOL01000017">
    <property type="protein sequence ID" value="SNS86497.1"/>
    <property type="molecule type" value="Genomic_DNA"/>
</dbReference>
<sequence length="407" mass="46190">MTPCRCSRCTPSGSRKSSGGALGVWLPTQGVTPDYRNGKMALCLLSHSQVRRLTIHSQYACAIDGDLRVLVPVRRYQLVLKHRLLDQLGGFSHLLLEALAQMPDRGIRWVLDITGSSPQQLAPIQGRLEGLGLIENGKLTPQSRALLTFKRLLHGQSRSLWLDGAYKTHSFCGAHTLQTVALDEQDFVIRQWHRGDGNPRRWPTADWNEDCERQKKRIMMCPDQYLSIAFEDFYSCFKDAKFIPTEWVLQVRLDAESAKSDQAIEVNLESQFVSRKQGCEFKFASPVICLSTRYSLPADAPHHLSQLLPPNQLRFTTFLDYDDECSDEIVLSESPDTPWVWPIVDTIVREQVIEQLFYEVASSEDGVSSVINRKHVLEDRWQHLGFNWGAVEQSLNLEGLHVVSGDQ</sequence>
<gene>
    <name evidence="1" type="ORF">SAMN05444352_11716</name>
</gene>
<proteinExistence type="predicted"/>
<dbReference type="AlphaFoldDB" id="A0A239HYN7"/>
<evidence type="ECO:0000313" key="2">
    <source>
        <dbReference type="Proteomes" id="UP000198407"/>
    </source>
</evidence>
<evidence type="ECO:0000313" key="1">
    <source>
        <dbReference type="EMBL" id="SNS86497.1"/>
    </source>
</evidence>